<evidence type="ECO:0000313" key="3">
    <source>
        <dbReference type="EMBL" id="AQW30521.1"/>
    </source>
</evidence>
<gene>
    <name evidence="3" type="ORF">B0B51_11480</name>
</gene>
<feature type="region of interest" description="Disordered" evidence="2">
    <location>
        <begin position="336"/>
        <end position="368"/>
    </location>
</feature>
<protein>
    <submittedName>
        <fullName evidence="3">Transposase</fullName>
    </submittedName>
</protein>
<name>A0A1U9VKD5_9RALS</name>
<dbReference type="EMBL" id="CP019911">
    <property type="protein sequence ID" value="AQW30521.1"/>
    <property type="molecule type" value="Genomic_DNA"/>
</dbReference>
<accession>A0A1U9VKD5</accession>
<keyword evidence="1" id="KW-0175">Coiled coil</keyword>
<organism evidence="3 4">
    <name type="scientific">blood disease bacterium A2-HR MARDI</name>
    <dbReference type="NCBI Taxonomy" id="1944648"/>
    <lineage>
        <taxon>Bacteria</taxon>
        <taxon>Pseudomonadati</taxon>
        <taxon>Pseudomonadota</taxon>
        <taxon>Betaproteobacteria</taxon>
        <taxon>Burkholderiales</taxon>
        <taxon>Burkholderiaceae</taxon>
        <taxon>Ralstonia</taxon>
        <taxon>Ralstonia solanacearum species complex</taxon>
    </lineage>
</organism>
<dbReference type="Proteomes" id="UP000189628">
    <property type="component" value="Chromosome"/>
</dbReference>
<feature type="coiled-coil region" evidence="1">
    <location>
        <begin position="192"/>
        <end position="226"/>
    </location>
</feature>
<evidence type="ECO:0000256" key="2">
    <source>
        <dbReference type="SAM" id="MobiDB-lite"/>
    </source>
</evidence>
<evidence type="ECO:0000313" key="4">
    <source>
        <dbReference type="Proteomes" id="UP000189628"/>
    </source>
</evidence>
<sequence>MTKKVKTVKAHEEIDLGITEGALVQASTNTAQSLDIATATASQPVTLAPVANLAAVASHFNVTTDDLGELARIGADSINRAMFEITRAGMAFLRAQELLSLGNFGNDGAVSERSETGGFVAWINQHGLAQQRVYEAMRIAKFVAQLPQDELEGVLALGKVKVMLLASLPQEVIDQAAESGNDIIGKADLMTVAELKEEIRAMKRREKNYEAELERAHSQVKRLSQDKKRTTEFLLRTEEIRAECMALQLEAELPVNSLRKLFEEVSSEDISAPENRLQVEHLWIAANVIAARAIDLVTLIKACEEDLPTRPQGTHILSPDEARQWLIDYPMIENRHAAEAANRQEKRDAAKPRGAGRPKGSTNKGKGE</sequence>
<reference evidence="3 4" key="1">
    <citation type="submission" date="2017-02" db="EMBL/GenBank/DDBJ databases">
        <title>Blood Disease Bacterium A2-HR MARDI.</title>
        <authorList>
            <person name="Badrun R."/>
            <person name="Abu Bakar N."/>
            <person name="Laboh R."/>
        </authorList>
    </citation>
    <scope>NUCLEOTIDE SEQUENCE [LARGE SCALE GENOMIC DNA]</scope>
    <source>
        <strain evidence="3 4">A2-HR MARDI</strain>
    </source>
</reference>
<dbReference type="AlphaFoldDB" id="A0A1U9VKD5"/>
<evidence type="ECO:0000256" key="1">
    <source>
        <dbReference type="SAM" id="Coils"/>
    </source>
</evidence>
<feature type="compositionally biased region" description="Basic and acidic residues" evidence="2">
    <location>
        <begin position="336"/>
        <end position="351"/>
    </location>
</feature>
<proteinExistence type="predicted"/>
<dbReference type="RefSeq" id="WP_078222647.1">
    <property type="nucleotide sequence ID" value="NZ_CP019911.1"/>
</dbReference>